<dbReference type="AlphaFoldDB" id="A0A9P1MC12"/>
<reference evidence="2" key="1">
    <citation type="submission" date="2022-11" db="EMBL/GenBank/DDBJ databases">
        <authorList>
            <person name="Scott C."/>
            <person name="Bruce N."/>
        </authorList>
    </citation>
    <scope>NUCLEOTIDE SEQUENCE</scope>
</reference>
<dbReference type="EMBL" id="CALLCH030000015">
    <property type="protein sequence ID" value="CAI4216161.1"/>
    <property type="molecule type" value="Genomic_DNA"/>
</dbReference>
<accession>A0A9P1MC12</accession>
<evidence type="ECO:0000256" key="1">
    <source>
        <dbReference type="SAM" id="Phobius"/>
    </source>
</evidence>
<evidence type="ECO:0000313" key="3">
    <source>
        <dbReference type="Proteomes" id="UP000838763"/>
    </source>
</evidence>
<feature type="transmembrane region" description="Helical" evidence="1">
    <location>
        <begin position="29"/>
        <end position="51"/>
    </location>
</feature>
<sequence>MQATPCMQSTRYSASLPAFVRAPKSLSSFSLTVLFCFLSSFHLLGLCFLFLPHSLIWT</sequence>
<proteinExistence type="predicted"/>
<feature type="non-terminal residue" evidence="2">
    <location>
        <position position="1"/>
    </location>
</feature>
<comment type="caution">
    <text evidence="2">The sequence shown here is derived from an EMBL/GenBank/DDBJ whole genome shotgun (WGS) entry which is preliminary data.</text>
</comment>
<name>A0A9P1MC12_9PEZI</name>
<evidence type="ECO:0000313" key="2">
    <source>
        <dbReference type="EMBL" id="CAI4216161.1"/>
    </source>
</evidence>
<keyword evidence="1" id="KW-1133">Transmembrane helix</keyword>
<dbReference type="Proteomes" id="UP000838763">
    <property type="component" value="Unassembled WGS sequence"/>
</dbReference>
<keyword evidence="1" id="KW-0812">Transmembrane</keyword>
<keyword evidence="3" id="KW-1185">Reference proteome</keyword>
<keyword evidence="1" id="KW-0472">Membrane</keyword>
<organism evidence="2 3">
    <name type="scientific">Parascedosporium putredinis</name>
    <dbReference type="NCBI Taxonomy" id="1442378"/>
    <lineage>
        <taxon>Eukaryota</taxon>
        <taxon>Fungi</taxon>
        <taxon>Dikarya</taxon>
        <taxon>Ascomycota</taxon>
        <taxon>Pezizomycotina</taxon>
        <taxon>Sordariomycetes</taxon>
        <taxon>Hypocreomycetidae</taxon>
        <taxon>Microascales</taxon>
        <taxon>Microascaceae</taxon>
        <taxon>Parascedosporium</taxon>
    </lineage>
</organism>
<protein>
    <submittedName>
        <fullName evidence="2">Uncharacterized protein</fullName>
    </submittedName>
</protein>
<gene>
    <name evidence="2" type="ORF">PPNO1_LOCUS5823</name>
</gene>